<proteinExistence type="predicted"/>
<dbReference type="EMBL" id="MHSQ01000025">
    <property type="protein sequence ID" value="OHA46911.1"/>
    <property type="molecule type" value="Genomic_DNA"/>
</dbReference>
<dbReference type="SUPFAM" id="SSF63817">
    <property type="entry name" value="Sortase"/>
    <property type="match status" value="1"/>
</dbReference>
<dbReference type="InterPro" id="IPR005754">
    <property type="entry name" value="Sortase"/>
</dbReference>
<keyword evidence="1" id="KW-0378">Hydrolase</keyword>
<organism evidence="3 4">
    <name type="scientific">Candidatus Taylorbacteria bacterium RIFOXYD2_FULL_36_9</name>
    <dbReference type="NCBI Taxonomy" id="1802338"/>
    <lineage>
        <taxon>Bacteria</taxon>
        <taxon>Candidatus Tayloriibacteriota</taxon>
    </lineage>
</organism>
<dbReference type="Proteomes" id="UP000176965">
    <property type="component" value="Unassembled WGS sequence"/>
</dbReference>
<dbReference type="AlphaFoldDB" id="A0A1G2PH12"/>
<comment type="caution">
    <text evidence="3">The sequence shown here is derived from an EMBL/GenBank/DDBJ whole genome shotgun (WGS) entry which is preliminary data.</text>
</comment>
<sequence length="193" mass="21524">MLKKSQVKFISYFAVTFVILFILLYSAGLVPESLKRNGGDSFRTFFDKTQKKVVAEEPVRIVIEKIGVDAPVSNPNTTNVNTLDDYLKKGAVRYPGSGLLGQGNMFLFGHSTGIKVVYNQAYKTFNGLKDLKVGDLIKVFSLNKTYTYKVISVTLVDENKALVDFDSKKNMLTLSTCNTFGAKSERYVVEAEM</sequence>
<evidence type="ECO:0000313" key="3">
    <source>
        <dbReference type="EMBL" id="OHA46911.1"/>
    </source>
</evidence>
<evidence type="ECO:0000256" key="2">
    <source>
        <dbReference type="SAM" id="Phobius"/>
    </source>
</evidence>
<dbReference type="GO" id="GO:0016787">
    <property type="term" value="F:hydrolase activity"/>
    <property type="evidence" value="ECO:0007669"/>
    <property type="project" value="UniProtKB-KW"/>
</dbReference>
<reference evidence="3 4" key="1">
    <citation type="journal article" date="2016" name="Nat. Commun.">
        <title>Thousands of microbial genomes shed light on interconnected biogeochemical processes in an aquifer system.</title>
        <authorList>
            <person name="Anantharaman K."/>
            <person name="Brown C.T."/>
            <person name="Hug L.A."/>
            <person name="Sharon I."/>
            <person name="Castelle C.J."/>
            <person name="Probst A.J."/>
            <person name="Thomas B.C."/>
            <person name="Singh A."/>
            <person name="Wilkins M.J."/>
            <person name="Karaoz U."/>
            <person name="Brodie E.L."/>
            <person name="Williams K.H."/>
            <person name="Hubbard S.S."/>
            <person name="Banfield J.F."/>
        </authorList>
    </citation>
    <scope>NUCLEOTIDE SEQUENCE [LARGE SCALE GENOMIC DNA]</scope>
</reference>
<dbReference type="Gene3D" id="2.40.260.10">
    <property type="entry name" value="Sortase"/>
    <property type="match status" value="1"/>
</dbReference>
<keyword evidence="2" id="KW-1133">Transmembrane helix</keyword>
<evidence type="ECO:0000256" key="1">
    <source>
        <dbReference type="ARBA" id="ARBA00022801"/>
    </source>
</evidence>
<evidence type="ECO:0008006" key="5">
    <source>
        <dbReference type="Google" id="ProtNLM"/>
    </source>
</evidence>
<dbReference type="Pfam" id="PF04203">
    <property type="entry name" value="Sortase"/>
    <property type="match status" value="1"/>
</dbReference>
<accession>A0A1G2PH12</accession>
<dbReference type="STRING" id="1802338.A2541_01815"/>
<protein>
    <recommendedName>
        <fullName evidence="5">Sortase</fullName>
    </recommendedName>
</protein>
<keyword evidence="2" id="KW-0472">Membrane</keyword>
<feature type="transmembrane region" description="Helical" evidence="2">
    <location>
        <begin position="9"/>
        <end position="27"/>
    </location>
</feature>
<gene>
    <name evidence="3" type="ORF">A2541_01815</name>
</gene>
<dbReference type="NCBIfam" id="TIGR01076">
    <property type="entry name" value="sortase_fam"/>
    <property type="match status" value="1"/>
</dbReference>
<name>A0A1G2PH12_9BACT</name>
<keyword evidence="2" id="KW-0812">Transmembrane</keyword>
<evidence type="ECO:0000313" key="4">
    <source>
        <dbReference type="Proteomes" id="UP000176965"/>
    </source>
</evidence>
<dbReference type="InterPro" id="IPR023365">
    <property type="entry name" value="Sortase_dom-sf"/>
</dbReference>